<keyword evidence="2" id="KW-1277">Toxin-antitoxin system</keyword>
<comment type="similarity">
    <text evidence="1">Belongs to the HicA mRNA interferase family.</text>
</comment>
<dbReference type="AlphaFoldDB" id="A0A7T1F3B1"/>
<keyword evidence="6" id="KW-0694">RNA-binding</keyword>
<name>A0A7T1F3B1_ATRLM</name>
<evidence type="ECO:0000256" key="6">
    <source>
        <dbReference type="ARBA" id="ARBA00022884"/>
    </source>
</evidence>
<accession>A0A7T1F3B1</accession>
<dbReference type="Pfam" id="PF07927">
    <property type="entry name" value="HicA_toxin"/>
    <property type="match status" value="1"/>
</dbReference>
<evidence type="ECO:0000256" key="5">
    <source>
        <dbReference type="ARBA" id="ARBA00022801"/>
    </source>
</evidence>
<keyword evidence="7" id="KW-0346">Stress response</keyword>
<organism evidence="8 9">
    <name type="scientific">Atribacter laminatus</name>
    <dbReference type="NCBI Taxonomy" id="2847778"/>
    <lineage>
        <taxon>Bacteria</taxon>
        <taxon>Pseudomonadati</taxon>
        <taxon>Atribacterota</taxon>
        <taxon>Atribacteria</taxon>
        <taxon>Atribacterales</taxon>
        <taxon>Atribacteraceae</taxon>
        <taxon>Atribacter</taxon>
    </lineage>
</organism>
<evidence type="ECO:0000256" key="1">
    <source>
        <dbReference type="ARBA" id="ARBA00006620"/>
    </source>
</evidence>
<dbReference type="PANTHER" id="PTHR34873">
    <property type="entry name" value="SSR1766 PROTEIN"/>
    <property type="match status" value="1"/>
</dbReference>
<dbReference type="Gene3D" id="3.30.920.30">
    <property type="entry name" value="Hypothetical protein"/>
    <property type="match status" value="1"/>
</dbReference>
<gene>
    <name evidence="8" type="ORF">RT761_01405</name>
</gene>
<reference evidence="8 9" key="1">
    <citation type="journal article" date="2021" name="Nat. Commun.">
        <title>Isolation of a member of the candidate phylum Atribacteria reveals a unique cell membrane structure.</title>
        <authorList>
            <person name="Taiki K."/>
            <person name="Nobu M.K."/>
            <person name="Kusada H."/>
            <person name="Meng X.-Y."/>
            <person name="Hosoki N."/>
            <person name="Uematsu K."/>
            <person name="Yoshioka H."/>
            <person name="Kamagata Y."/>
            <person name="Tamaki H."/>
        </authorList>
    </citation>
    <scope>NUCLEOTIDE SEQUENCE [LARGE SCALE GENOMIC DNA]</scope>
    <source>
        <strain evidence="8 9">RT761</strain>
    </source>
</reference>
<keyword evidence="9" id="KW-1185">Reference proteome</keyword>
<evidence type="ECO:0000256" key="2">
    <source>
        <dbReference type="ARBA" id="ARBA00022649"/>
    </source>
</evidence>
<evidence type="ECO:0000256" key="4">
    <source>
        <dbReference type="ARBA" id="ARBA00022759"/>
    </source>
</evidence>
<dbReference type="PANTHER" id="PTHR34873:SF3">
    <property type="entry name" value="ADDICTION MODULE TOXIN, HICA FAMILY"/>
    <property type="match status" value="1"/>
</dbReference>
<dbReference type="GO" id="GO:0016787">
    <property type="term" value="F:hydrolase activity"/>
    <property type="evidence" value="ECO:0007669"/>
    <property type="project" value="UniProtKB-KW"/>
</dbReference>
<dbReference type="RefSeq" id="WP_218113348.1">
    <property type="nucleotide sequence ID" value="NZ_CP065383.1"/>
</dbReference>
<protein>
    <recommendedName>
        <fullName evidence="10">Addiction module toxin, HicA family</fullName>
    </recommendedName>
</protein>
<dbReference type="GO" id="GO:0004519">
    <property type="term" value="F:endonuclease activity"/>
    <property type="evidence" value="ECO:0007669"/>
    <property type="project" value="UniProtKB-KW"/>
</dbReference>
<evidence type="ECO:0008006" key="10">
    <source>
        <dbReference type="Google" id="ProtNLM"/>
    </source>
</evidence>
<evidence type="ECO:0000313" key="8">
    <source>
        <dbReference type="EMBL" id="QPM68191.1"/>
    </source>
</evidence>
<dbReference type="Proteomes" id="UP000594463">
    <property type="component" value="Chromosome"/>
</dbReference>
<dbReference type="SUPFAM" id="SSF54786">
    <property type="entry name" value="YcfA/nrd intein domain"/>
    <property type="match status" value="1"/>
</dbReference>
<dbReference type="GO" id="GO:0003729">
    <property type="term" value="F:mRNA binding"/>
    <property type="evidence" value="ECO:0007669"/>
    <property type="project" value="InterPro"/>
</dbReference>
<dbReference type="InterPro" id="IPR012933">
    <property type="entry name" value="HicA_mRNA_interferase"/>
</dbReference>
<sequence length="75" mass="8408">MTPKLPVISGRDCVKALEKIGYKVVRQRGSHLRLKDTNGKLLPVTVPDHKELRPGLVKKILNDANLTVEELIKLL</sequence>
<dbReference type="InterPro" id="IPR038570">
    <property type="entry name" value="HicA_sf"/>
</dbReference>
<keyword evidence="3" id="KW-0540">Nuclease</keyword>
<evidence type="ECO:0000313" key="9">
    <source>
        <dbReference type="Proteomes" id="UP000594463"/>
    </source>
</evidence>
<evidence type="ECO:0000256" key="7">
    <source>
        <dbReference type="ARBA" id="ARBA00023016"/>
    </source>
</evidence>
<dbReference type="KEGG" id="alam:RT761_01405"/>
<evidence type="ECO:0000256" key="3">
    <source>
        <dbReference type="ARBA" id="ARBA00022722"/>
    </source>
</evidence>
<dbReference type="EMBL" id="CP065383">
    <property type="protein sequence ID" value="QPM68191.1"/>
    <property type="molecule type" value="Genomic_DNA"/>
</dbReference>
<keyword evidence="5" id="KW-0378">Hydrolase</keyword>
<keyword evidence="4" id="KW-0255">Endonuclease</keyword>
<proteinExistence type="inferred from homology"/>